<reference evidence="2" key="2">
    <citation type="submission" date="2021-09" db="EMBL/GenBank/DDBJ databases">
        <authorList>
            <person name="Gilroy R."/>
        </authorList>
    </citation>
    <scope>NUCLEOTIDE SEQUENCE</scope>
    <source>
        <strain evidence="2">316</strain>
    </source>
</reference>
<evidence type="ECO:0000313" key="3">
    <source>
        <dbReference type="Proteomes" id="UP000742631"/>
    </source>
</evidence>
<dbReference type="Proteomes" id="UP000742631">
    <property type="component" value="Unassembled WGS sequence"/>
</dbReference>
<dbReference type="AlphaFoldDB" id="A0A921E3Y4"/>
<accession>A0A921E3Y4</accession>
<comment type="caution">
    <text evidence="2">The sequence shown here is derived from an EMBL/GenBank/DDBJ whole genome shotgun (WGS) entry which is preliminary data.</text>
</comment>
<organism evidence="2 3">
    <name type="scientific">Methylorubrum populi</name>
    <dbReference type="NCBI Taxonomy" id="223967"/>
    <lineage>
        <taxon>Bacteria</taxon>
        <taxon>Pseudomonadati</taxon>
        <taxon>Pseudomonadota</taxon>
        <taxon>Alphaproteobacteria</taxon>
        <taxon>Hyphomicrobiales</taxon>
        <taxon>Methylobacteriaceae</taxon>
        <taxon>Methylorubrum</taxon>
    </lineage>
</organism>
<evidence type="ECO:0008006" key="4">
    <source>
        <dbReference type="Google" id="ProtNLM"/>
    </source>
</evidence>
<evidence type="ECO:0000256" key="1">
    <source>
        <dbReference type="SAM" id="MobiDB-lite"/>
    </source>
</evidence>
<dbReference type="EMBL" id="DYYG01000043">
    <property type="protein sequence ID" value="HJE24930.1"/>
    <property type="molecule type" value="Genomic_DNA"/>
</dbReference>
<feature type="region of interest" description="Disordered" evidence="1">
    <location>
        <begin position="164"/>
        <end position="198"/>
    </location>
</feature>
<evidence type="ECO:0000313" key="2">
    <source>
        <dbReference type="EMBL" id="HJE24930.1"/>
    </source>
</evidence>
<proteinExistence type="predicted"/>
<name>A0A921E3Y4_9HYPH</name>
<protein>
    <recommendedName>
        <fullName evidence="4">Terminase</fullName>
    </recommendedName>
</protein>
<sequence>MTMGKTKKPIDWTAIERDYTKTSLPVRELARWYNCDEKAIRLRAKAGGWLRPGQENSAAPPPTPQPLDAIVAPIVERLREMAPDEPVQTPDIVERARRVALRMVDELETMTGRRGELEALIDEALAGKDSAKQRASLQKALSLSDRAMVLKNLALATKTLAEAHAPAGKKAAAAEDARSAGLGSDWGDDLAGPAARPN</sequence>
<reference evidence="2" key="1">
    <citation type="journal article" date="2021" name="PeerJ">
        <title>Extensive microbial diversity within the chicken gut microbiome revealed by metagenomics and culture.</title>
        <authorList>
            <person name="Gilroy R."/>
            <person name="Ravi A."/>
            <person name="Getino M."/>
            <person name="Pursley I."/>
            <person name="Horton D.L."/>
            <person name="Alikhan N.F."/>
            <person name="Baker D."/>
            <person name="Gharbi K."/>
            <person name="Hall N."/>
            <person name="Watson M."/>
            <person name="Adriaenssens E.M."/>
            <person name="Foster-Nyarko E."/>
            <person name="Jarju S."/>
            <person name="Secka A."/>
            <person name="Antonio M."/>
            <person name="Oren A."/>
            <person name="Chaudhuri R.R."/>
            <person name="La Ragione R."/>
            <person name="Hildebrand F."/>
            <person name="Pallen M.J."/>
        </authorList>
    </citation>
    <scope>NUCLEOTIDE SEQUENCE</scope>
    <source>
        <strain evidence="2">316</strain>
    </source>
</reference>
<gene>
    <name evidence="2" type="ORF">K8W01_14840</name>
</gene>